<evidence type="ECO:0000256" key="1">
    <source>
        <dbReference type="ARBA" id="ARBA00004123"/>
    </source>
</evidence>
<accession>A0AAW2TGD4</accession>
<comment type="caution">
    <text evidence="9">The sequence shown here is derived from an EMBL/GenBank/DDBJ whole genome shotgun (WGS) entry which is preliminary data.</text>
</comment>
<dbReference type="FunFam" id="3.30.730.10:FF:000003">
    <property type="entry name" value="AP2-like ethylene-responsive transcription factor ANT"/>
    <property type="match status" value="1"/>
</dbReference>
<keyword evidence="5" id="KW-0804">Transcription</keyword>
<organism evidence="9">
    <name type="scientific">Sesamum radiatum</name>
    <name type="common">Black benniseed</name>
    <dbReference type="NCBI Taxonomy" id="300843"/>
    <lineage>
        <taxon>Eukaryota</taxon>
        <taxon>Viridiplantae</taxon>
        <taxon>Streptophyta</taxon>
        <taxon>Embryophyta</taxon>
        <taxon>Tracheophyta</taxon>
        <taxon>Spermatophyta</taxon>
        <taxon>Magnoliopsida</taxon>
        <taxon>eudicotyledons</taxon>
        <taxon>Gunneridae</taxon>
        <taxon>Pentapetalae</taxon>
        <taxon>asterids</taxon>
        <taxon>lamiids</taxon>
        <taxon>Lamiales</taxon>
        <taxon>Pedaliaceae</taxon>
        <taxon>Sesamum</taxon>
    </lineage>
</organism>
<evidence type="ECO:0000313" key="9">
    <source>
        <dbReference type="EMBL" id="KAL0403387.1"/>
    </source>
</evidence>
<keyword evidence="6" id="KW-0539">Nucleus</keyword>
<keyword evidence="3" id="KW-0805">Transcription regulation</keyword>
<protein>
    <submittedName>
        <fullName evidence="9">AP2-like ethylene-responsive transcription factor BBM2</fullName>
    </submittedName>
</protein>
<dbReference type="SUPFAM" id="SSF54171">
    <property type="entry name" value="DNA-binding domain"/>
    <property type="match status" value="2"/>
</dbReference>
<evidence type="ECO:0000256" key="7">
    <source>
        <dbReference type="SAM" id="MobiDB-lite"/>
    </source>
</evidence>
<dbReference type="GO" id="GO:0003700">
    <property type="term" value="F:DNA-binding transcription factor activity"/>
    <property type="evidence" value="ECO:0007669"/>
    <property type="project" value="InterPro"/>
</dbReference>
<dbReference type="PROSITE" id="PS51032">
    <property type="entry name" value="AP2_ERF"/>
    <property type="match status" value="2"/>
</dbReference>
<feature type="compositionally biased region" description="Low complexity" evidence="7">
    <location>
        <begin position="202"/>
        <end position="228"/>
    </location>
</feature>
<feature type="domain" description="AP2/ERF" evidence="8">
    <location>
        <begin position="345"/>
        <end position="403"/>
    </location>
</feature>
<dbReference type="PANTHER" id="PTHR32467:SF72">
    <property type="entry name" value="AP2-LIKE ETHYLENE-RESPONSIVE TRANSCRIPTION FACTOR BBM"/>
    <property type="match status" value="1"/>
</dbReference>
<evidence type="ECO:0000256" key="5">
    <source>
        <dbReference type="ARBA" id="ARBA00023163"/>
    </source>
</evidence>
<evidence type="ECO:0000256" key="3">
    <source>
        <dbReference type="ARBA" id="ARBA00023015"/>
    </source>
</evidence>
<dbReference type="GO" id="GO:0005634">
    <property type="term" value="C:nucleus"/>
    <property type="evidence" value="ECO:0007669"/>
    <property type="project" value="UniProtKB-SubCell"/>
</dbReference>
<dbReference type="SMART" id="SM00380">
    <property type="entry name" value="AP2"/>
    <property type="match status" value="2"/>
</dbReference>
<dbReference type="InterPro" id="IPR001471">
    <property type="entry name" value="AP2/ERF_dom"/>
</dbReference>
<comment type="subcellular location">
    <subcellularLocation>
        <location evidence="1">Nucleus</location>
    </subcellularLocation>
</comment>
<dbReference type="GO" id="GO:0003677">
    <property type="term" value="F:DNA binding"/>
    <property type="evidence" value="ECO:0007669"/>
    <property type="project" value="UniProtKB-KW"/>
</dbReference>
<dbReference type="PRINTS" id="PR00367">
    <property type="entry name" value="ETHRSPELEMNT"/>
</dbReference>
<dbReference type="CDD" id="cd00018">
    <property type="entry name" value="AP2"/>
    <property type="match status" value="2"/>
</dbReference>
<dbReference type="Pfam" id="PF00847">
    <property type="entry name" value="AP2"/>
    <property type="match status" value="1"/>
</dbReference>
<reference evidence="9" key="1">
    <citation type="submission" date="2020-06" db="EMBL/GenBank/DDBJ databases">
        <authorList>
            <person name="Li T."/>
            <person name="Hu X."/>
            <person name="Zhang T."/>
            <person name="Song X."/>
            <person name="Zhang H."/>
            <person name="Dai N."/>
            <person name="Sheng W."/>
            <person name="Hou X."/>
            <person name="Wei L."/>
        </authorList>
    </citation>
    <scope>NUCLEOTIDE SEQUENCE</scope>
    <source>
        <strain evidence="9">G02</strain>
        <tissue evidence="9">Leaf</tissue>
    </source>
</reference>
<dbReference type="InterPro" id="IPR016177">
    <property type="entry name" value="DNA-bd_dom_sf"/>
</dbReference>
<keyword evidence="4" id="KW-0238">DNA-binding</keyword>
<evidence type="ECO:0000259" key="8">
    <source>
        <dbReference type="PROSITE" id="PS51032"/>
    </source>
</evidence>
<feature type="domain" description="AP2/ERF" evidence="8">
    <location>
        <begin position="246"/>
        <end position="309"/>
    </location>
</feature>
<gene>
    <name evidence="9" type="ORF">Sradi_1979500</name>
</gene>
<evidence type="ECO:0000256" key="6">
    <source>
        <dbReference type="ARBA" id="ARBA00023242"/>
    </source>
</evidence>
<dbReference type="PANTHER" id="PTHR32467">
    <property type="entry name" value="AP2-LIKE ETHYLENE-RESPONSIVE TRANSCRIPTION FACTOR"/>
    <property type="match status" value="1"/>
</dbReference>
<dbReference type="FunFam" id="3.30.730.10:FF:000002">
    <property type="entry name" value="AP2-like ethylene-responsive transcription factor"/>
    <property type="match status" value="1"/>
</dbReference>
<evidence type="ECO:0000256" key="4">
    <source>
        <dbReference type="ARBA" id="ARBA00023125"/>
    </source>
</evidence>
<evidence type="ECO:0000256" key="2">
    <source>
        <dbReference type="ARBA" id="ARBA00022737"/>
    </source>
</evidence>
<reference evidence="9" key="2">
    <citation type="journal article" date="2024" name="Plant">
        <title>Genomic evolution and insights into agronomic trait innovations of Sesamum species.</title>
        <authorList>
            <person name="Miao H."/>
            <person name="Wang L."/>
            <person name="Qu L."/>
            <person name="Liu H."/>
            <person name="Sun Y."/>
            <person name="Le M."/>
            <person name="Wang Q."/>
            <person name="Wei S."/>
            <person name="Zheng Y."/>
            <person name="Lin W."/>
            <person name="Duan Y."/>
            <person name="Cao H."/>
            <person name="Xiong S."/>
            <person name="Wang X."/>
            <person name="Wei L."/>
            <person name="Li C."/>
            <person name="Ma Q."/>
            <person name="Ju M."/>
            <person name="Zhao R."/>
            <person name="Li G."/>
            <person name="Mu C."/>
            <person name="Tian Q."/>
            <person name="Mei H."/>
            <person name="Zhang T."/>
            <person name="Gao T."/>
            <person name="Zhang H."/>
        </authorList>
    </citation>
    <scope>NUCLEOTIDE SEQUENCE</scope>
    <source>
        <strain evidence="9">G02</strain>
    </source>
</reference>
<dbReference type="InterPro" id="IPR036955">
    <property type="entry name" value="AP2/ERF_dom_sf"/>
</dbReference>
<dbReference type="AlphaFoldDB" id="A0AAW2TGD4"/>
<name>A0AAW2TGD4_SESRA</name>
<dbReference type="Gene3D" id="3.30.730.10">
    <property type="entry name" value="AP2/ERF domain"/>
    <property type="match status" value="2"/>
</dbReference>
<proteinExistence type="predicted"/>
<feature type="region of interest" description="Disordered" evidence="7">
    <location>
        <begin position="177"/>
        <end position="232"/>
    </location>
</feature>
<dbReference type="EMBL" id="JACGWJ010000008">
    <property type="protein sequence ID" value="KAL0403387.1"/>
    <property type="molecule type" value="Genomic_DNA"/>
</dbReference>
<keyword evidence="2" id="KW-0677">Repeat</keyword>
<sequence>MEANSMNNWLGFSLSHHQEHSQNSSVCDQLGEFNSDEISATQVSGECFDLPSHSSIPSLNIPPAPFAILEALNRNPTHSQGWNVKDVSMNSFSCSRQNQEETPKLENFLGVGGRNFTDHNQEHNELQAGCNPIRGTSYDIYQESDTNNMSSTGGIINGINNSTMGLSMIKNWLRNNRAPSQSTDNKVGGEAEPPQTGVPQTLSLSMSTGSSSDSKLQAAADSQSSGGAIESVPRKSIDTFGQRTSIYRGVTRHRWTGRYEAHLWDNSCRREGQTRKGRQGGYDKEEKAARAYDLAALKYWGTTTTTNFPISNYEKEMEEMKNMTRQEYVASLRRKSSGFSRGASIYRGVTRHHQHGRWQARIGRVAGNKDLYLGTFSTQEEAAEAYDIAAIKFRGLNAVTNFEISRYDVKSIMESATLPIGGAAKRLKDAENAEMALEMHRANEGSLNLYLPDEQINSYSSGNGAHCWSANLAFQQAQSLNMYPYAHQRLWCKQEQDPDIGNDGFHDIHHQLQLGSTQNFLPLHSLMSLDASSMEQNSGSNSVVYENNGTNGSSSLVVPMMDVQDGNQNHDNGIVGNNHREEKPVLGYEGMFVSADAYQQARNLYYQPLSQQSSSINTGIGKVGLYNDQGSTCNNSWIPTAVPTLAARGNTMAVCHGASTFTVWNDT</sequence>